<dbReference type="EMBL" id="FMSH01000106">
    <property type="protein sequence ID" value="SCU74642.1"/>
    <property type="molecule type" value="Genomic_DNA"/>
</dbReference>
<organism evidence="3">
    <name type="scientific">Cupriavidus necator</name>
    <name type="common">Alcaligenes eutrophus</name>
    <name type="synonym">Ralstonia eutropha</name>
    <dbReference type="NCBI Taxonomy" id="106590"/>
    <lineage>
        <taxon>Bacteria</taxon>
        <taxon>Pseudomonadati</taxon>
        <taxon>Pseudomonadota</taxon>
        <taxon>Betaproteobacteria</taxon>
        <taxon>Burkholderiales</taxon>
        <taxon>Burkholderiaceae</taxon>
        <taxon>Cupriavidus</taxon>
    </lineage>
</organism>
<evidence type="ECO:0000256" key="1">
    <source>
        <dbReference type="ARBA" id="ARBA00022729"/>
    </source>
</evidence>
<evidence type="ECO:0000259" key="2">
    <source>
        <dbReference type="Pfam" id="PF21783"/>
    </source>
</evidence>
<dbReference type="Pfam" id="PF21783">
    <property type="entry name" value="YNCE"/>
    <property type="match status" value="1"/>
</dbReference>
<dbReference type="RefSeq" id="WP_340522264.1">
    <property type="nucleotide sequence ID" value="NZ_FMSH01000106.1"/>
</dbReference>
<dbReference type="InterPro" id="IPR015943">
    <property type="entry name" value="WD40/YVTN_repeat-like_dom_sf"/>
</dbReference>
<dbReference type="Gene3D" id="2.130.10.10">
    <property type="entry name" value="YVTN repeat-like/Quinoprotein amine dehydrogenase"/>
    <property type="match status" value="2"/>
</dbReference>
<protein>
    <recommendedName>
        <fullName evidence="2">YNCE-like beta-propeller domain-containing protein</fullName>
    </recommendedName>
</protein>
<reference evidence="3" key="1">
    <citation type="submission" date="2016-09" db="EMBL/GenBank/DDBJ databases">
        <authorList>
            <person name="Capua I."/>
            <person name="De Benedictis P."/>
            <person name="Joannis T."/>
            <person name="Lombin L.H."/>
            <person name="Cattoli G."/>
        </authorList>
    </citation>
    <scope>NUCLEOTIDE SEQUENCE</scope>
    <source>
        <strain evidence="3">B9</strain>
    </source>
</reference>
<accession>A0A1K0J6D8</accession>
<dbReference type="InterPro" id="IPR051200">
    <property type="entry name" value="Host-pathogen_enzymatic-act"/>
</dbReference>
<dbReference type="AlphaFoldDB" id="A0A1K0J6D8"/>
<gene>
    <name evidence="3" type="ORF">CNECB9_1940005</name>
</gene>
<dbReference type="InterPro" id="IPR048433">
    <property type="entry name" value="YNCE-like_beta-prop"/>
</dbReference>
<dbReference type="PANTHER" id="PTHR47197">
    <property type="entry name" value="PROTEIN NIRF"/>
    <property type="match status" value="1"/>
</dbReference>
<keyword evidence="1" id="KW-0732">Signal</keyword>
<name>A0A1K0J6D8_CUPNE</name>
<feature type="domain" description="YNCE-like beta-propeller" evidence="2">
    <location>
        <begin position="145"/>
        <end position="233"/>
    </location>
</feature>
<evidence type="ECO:0000313" key="3">
    <source>
        <dbReference type="EMBL" id="SCU74642.1"/>
    </source>
</evidence>
<proteinExistence type="predicted"/>
<dbReference type="SUPFAM" id="SSF51004">
    <property type="entry name" value="C-terminal (heme d1) domain of cytochrome cd1-nitrite reductase"/>
    <property type="match status" value="1"/>
</dbReference>
<sequence>MDRQWTAVLVEKFGHSFSAYELDGGERRFSVQLPDYPHEFVVDRERLCGYVGHYGVQTFAHVGDGGAAVIAVDLMRGAVGARLDCSPYHRIHGLQIDRQGRVYALSERDNMLLVFEAPLERTVPDRAVPAGGVKSHLFVLSADGERAYVTNLLSHTVTLVHPYDATRAPRAAYAGRRPEGCCLSRDEAVLYVASRDDHSLTRLDARTMEAVRTVPTGEDPTRIYWSPDDRLFVLNYGERSIRIFDPDTLAETGRVDTGAKPIALAFHPADPSRAYIALNDHTVGQLDLPGLTLRHAFTTGKEPDGLAILALPLR</sequence>
<dbReference type="InterPro" id="IPR011048">
    <property type="entry name" value="Haem_d1_sf"/>
</dbReference>
<dbReference type="PANTHER" id="PTHR47197:SF3">
    <property type="entry name" value="DIHYDRO-HEME D1 DEHYDROGENASE"/>
    <property type="match status" value="1"/>
</dbReference>